<dbReference type="EMBL" id="BK015881">
    <property type="protein sequence ID" value="DAD71322.1"/>
    <property type="molecule type" value="Genomic_DNA"/>
</dbReference>
<proteinExistence type="predicted"/>
<evidence type="ECO:0000313" key="1">
    <source>
        <dbReference type="EMBL" id="DAD71322.1"/>
    </source>
</evidence>
<organism evidence="1">
    <name type="scientific">Siphoviridae sp. ctbQZ1</name>
    <dbReference type="NCBI Taxonomy" id="2827581"/>
    <lineage>
        <taxon>Viruses</taxon>
        <taxon>Duplodnaviria</taxon>
        <taxon>Heunggongvirae</taxon>
        <taxon>Uroviricota</taxon>
        <taxon>Caudoviricetes</taxon>
    </lineage>
</organism>
<reference evidence="1" key="1">
    <citation type="journal article" date="2021" name="Proc. Natl. Acad. Sci. U.S.A.">
        <title>A Catalog of Tens of Thousands of Viruses from Human Metagenomes Reveals Hidden Associations with Chronic Diseases.</title>
        <authorList>
            <person name="Tisza M.J."/>
            <person name="Buck C.B."/>
        </authorList>
    </citation>
    <scope>NUCLEOTIDE SEQUENCE</scope>
    <source>
        <strain evidence="1">CtbQZ1</strain>
    </source>
</reference>
<name>A0A8S5LN19_9CAUD</name>
<protein>
    <submittedName>
        <fullName evidence="1">Uncharacterized protein</fullName>
    </submittedName>
</protein>
<sequence>MKVHCLFEQSGTFKNAFKKYGIEAYDYDIQNEFNETDYVTDLFEELIGGYQGEPSLFDKISTDDLIFAFFPCTRFEAQILLSFRGQQKQDKNMTLLDKLERDLRLHTELHRNYLLVTKLAIICERKGLRMVLENPAGEQHYLTKYWCVKPKVIDKNRRENGDYFKKPTQFWFFNFEPKFNFIFEALDWVKPKTWSGLSQTERSMIHPQYADRFIRQYILDEEIWRKQ</sequence>
<accession>A0A8S5LN19</accession>